<accession>A0A3M8AQI2</accession>
<dbReference type="AlphaFoldDB" id="A0A3M8AQI2"/>
<gene>
    <name evidence="2" type="ORF">BAG01nite_00130</name>
    <name evidence="3" type="ORF">EB820_17775</name>
</gene>
<proteinExistence type="predicted"/>
<dbReference type="EMBL" id="RHHN01000048">
    <property type="protein sequence ID" value="RNB53432.1"/>
    <property type="molecule type" value="Genomic_DNA"/>
</dbReference>
<keyword evidence="5" id="KW-1185">Reference proteome</keyword>
<feature type="transmembrane region" description="Helical" evidence="1">
    <location>
        <begin position="12"/>
        <end position="30"/>
    </location>
</feature>
<dbReference type="Proteomes" id="UP000276178">
    <property type="component" value="Unassembled WGS sequence"/>
</dbReference>
<keyword evidence="1" id="KW-1133">Transmembrane helix</keyword>
<protein>
    <recommendedName>
        <fullName evidence="6">DUF4399 domain-containing protein</fullName>
    </recommendedName>
</protein>
<reference evidence="3 4" key="1">
    <citation type="submission" date="2018-10" db="EMBL/GenBank/DDBJ databases">
        <title>Phylogenomics of Brevibacillus.</title>
        <authorList>
            <person name="Dunlap C."/>
        </authorList>
    </citation>
    <scope>NUCLEOTIDE SEQUENCE [LARGE SCALE GENOMIC DNA]</scope>
    <source>
        <strain evidence="3 4">NRRL NRS 1219</strain>
    </source>
</reference>
<keyword evidence="1" id="KW-0812">Transmembrane</keyword>
<name>A0A3M8AQI2_9BACL</name>
<evidence type="ECO:0000313" key="4">
    <source>
        <dbReference type="Proteomes" id="UP000276178"/>
    </source>
</evidence>
<evidence type="ECO:0000313" key="3">
    <source>
        <dbReference type="EMBL" id="RNB53432.1"/>
    </source>
</evidence>
<comment type="caution">
    <text evidence="3">The sequence shown here is derived from an EMBL/GenBank/DDBJ whole genome shotgun (WGS) entry which is preliminary data.</text>
</comment>
<dbReference type="EMBL" id="BJOD01000001">
    <property type="protein sequence ID" value="GED23911.1"/>
    <property type="molecule type" value="Genomic_DNA"/>
</dbReference>
<sequence>MKVFIISMRNLILGGIVFLVVLVAGIVLLVKDPLHVSDSYRPGDTSVPATTNASAPLTQPEGAAKPSLNMDIQVDGTTAEVSLLTQNFEFVQENGELGQTPVYGKGHAHLYLDGESKGMIYHPEFMLKKLPKGEHEIRVELNYSNHLPYKVEATQKIVVK</sequence>
<reference evidence="2 5" key="2">
    <citation type="submission" date="2019-06" db="EMBL/GenBank/DDBJ databases">
        <title>Whole genome shotgun sequence of Brevibacillus agri NBRC 15538.</title>
        <authorList>
            <person name="Hosoyama A."/>
            <person name="Uohara A."/>
            <person name="Ohji S."/>
            <person name="Ichikawa N."/>
        </authorList>
    </citation>
    <scope>NUCLEOTIDE SEQUENCE [LARGE SCALE GENOMIC DNA]</scope>
    <source>
        <strain evidence="2 5">NBRC 15538</strain>
    </source>
</reference>
<organism evidence="3 4">
    <name type="scientific">Brevibacillus agri</name>
    <dbReference type="NCBI Taxonomy" id="51101"/>
    <lineage>
        <taxon>Bacteria</taxon>
        <taxon>Bacillati</taxon>
        <taxon>Bacillota</taxon>
        <taxon>Bacilli</taxon>
        <taxon>Bacillales</taxon>
        <taxon>Paenibacillaceae</taxon>
        <taxon>Brevibacillus</taxon>
    </lineage>
</organism>
<keyword evidence="1" id="KW-0472">Membrane</keyword>
<dbReference type="RefSeq" id="WP_005834582.1">
    <property type="nucleotide sequence ID" value="NZ_BJOD01000001.1"/>
</dbReference>
<evidence type="ECO:0000313" key="5">
    <source>
        <dbReference type="Proteomes" id="UP000317180"/>
    </source>
</evidence>
<evidence type="ECO:0000256" key="1">
    <source>
        <dbReference type="SAM" id="Phobius"/>
    </source>
</evidence>
<dbReference type="Proteomes" id="UP000317180">
    <property type="component" value="Unassembled WGS sequence"/>
</dbReference>
<dbReference type="OrthoDB" id="6385276at2"/>
<evidence type="ECO:0008006" key="6">
    <source>
        <dbReference type="Google" id="ProtNLM"/>
    </source>
</evidence>
<evidence type="ECO:0000313" key="2">
    <source>
        <dbReference type="EMBL" id="GED23911.1"/>
    </source>
</evidence>
<dbReference type="GeneID" id="82811867"/>